<evidence type="ECO:0000313" key="2">
    <source>
        <dbReference type="Proteomes" id="UP000004095"/>
    </source>
</evidence>
<dbReference type="AlphaFoldDB" id="A1ZML3"/>
<comment type="caution">
    <text evidence="1">The sequence shown here is derived from an EMBL/GenBank/DDBJ whole genome shotgun (WGS) entry which is preliminary data.</text>
</comment>
<accession>A1ZML3</accession>
<evidence type="ECO:0000313" key="1">
    <source>
        <dbReference type="EMBL" id="EAY28393.1"/>
    </source>
</evidence>
<reference evidence="1 2" key="1">
    <citation type="submission" date="2007-01" db="EMBL/GenBank/DDBJ databases">
        <authorList>
            <person name="Haygood M."/>
            <person name="Podell S."/>
            <person name="Anderson C."/>
            <person name="Hopkinson B."/>
            <person name="Roe K."/>
            <person name="Barbeau K."/>
            <person name="Gaasterland T."/>
            <person name="Ferriera S."/>
            <person name="Johnson J."/>
            <person name="Kravitz S."/>
            <person name="Beeson K."/>
            <person name="Sutton G."/>
            <person name="Rogers Y.-H."/>
            <person name="Friedman R."/>
            <person name="Frazier M."/>
            <person name="Venter J.C."/>
        </authorList>
    </citation>
    <scope>NUCLEOTIDE SEQUENCE [LARGE SCALE GENOMIC DNA]</scope>
    <source>
        <strain evidence="1 2">ATCC 23134</strain>
    </source>
</reference>
<proteinExistence type="predicted"/>
<dbReference type="RefSeq" id="WP_002698127.1">
    <property type="nucleotide sequence ID" value="NZ_AAWS01000016.1"/>
</dbReference>
<organism evidence="1 2">
    <name type="scientific">Microscilla marina ATCC 23134</name>
    <dbReference type="NCBI Taxonomy" id="313606"/>
    <lineage>
        <taxon>Bacteria</taxon>
        <taxon>Pseudomonadati</taxon>
        <taxon>Bacteroidota</taxon>
        <taxon>Cytophagia</taxon>
        <taxon>Cytophagales</taxon>
        <taxon>Microscillaceae</taxon>
        <taxon>Microscilla</taxon>
    </lineage>
</organism>
<name>A1ZML3_MICM2</name>
<keyword evidence="2" id="KW-1185">Reference proteome</keyword>
<dbReference type="EMBL" id="AAWS01000016">
    <property type="protein sequence ID" value="EAY28393.1"/>
    <property type="molecule type" value="Genomic_DNA"/>
</dbReference>
<protein>
    <submittedName>
        <fullName evidence="1">Uncharacterized protein</fullName>
    </submittedName>
</protein>
<dbReference type="Proteomes" id="UP000004095">
    <property type="component" value="Unassembled WGS sequence"/>
</dbReference>
<sequence length="91" mass="10646">MSKQSPPANVFDQDLVTHQVAMDLCKIQEGIVKISHEAHGYAWLPVSVIRNPRFLAGVTSDNQGVYRIEINQDYWEDIFWIDHLFYLNRKK</sequence>
<gene>
    <name evidence="1" type="ORF">M23134_03945</name>
</gene>